<organism evidence="9 10">
    <name type="scientific">Aldrovandia affinis</name>
    <dbReference type="NCBI Taxonomy" id="143900"/>
    <lineage>
        <taxon>Eukaryota</taxon>
        <taxon>Metazoa</taxon>
        <taxon>Chordata</taxon>
        <taxon>Craniata</taxon>
        <taxon>Vertebrata</taxon>
        <taxon>Euteleostomi</taxon>
        <taxon>Actinopterygii</taxon>
        <taxon>Neopterygii</taxon>
        <taxon>Teleostei</taxon>
        <taxon>Notacanthiformes</taxon>
        <taxon>Halosauridae</taxon>
        <taxon>Aldrovandia</taxon>
    </lineage>
</organism>
<evidence type="ECO:0000256" key="4">
    <source>
        <dbReference type="ARBA" id="ARBA00023159"/>
    </source>
</evidence>
<evidence type="ECO:0000259" key="8">
    <source>
        <dbReference type="Pfam" id="PF08447"/>
    </source>
</evidence>
<dbReference type="Gene3D" id="3.30.450.20">
    <property type="entry name" value="PAS domain"/>
    <property type="match status" value="1"/>
</dbReference>
<sequence>MACDSKGKIVLGYTEAELRVRGSGYQFIHAADMLYCAENHVRMIKTGESGLTVFRLLTKDNRWKWVQANARLVYKNGKPDYIIATQRPLVEEEGGEHLRKRSLHLPFTFATGEALLYQVSYPIPGFGDSLQGRGKSSKAKKGSKSSSDEPDPGSLLGALMRQDESRPVRGGRRGGRVPRALGGGGARGPEGPAGPGSDGSSFDPLLATLDSLSLEGEESCSNSELFGALEGLGLSAEDLELLLLDERMIRVELEPDWTPSLSDLLTNSEILAYIHDSLEGRADEVTRPLTSDPRSQDTPTLAPPPAPPWPAPRPQPAPHPAAVPADAAARDWPARGEGVQGPPQLSAPPLTGQHSDSGPPPAESSPQSWERPPRNGRLATQHSHTGPGPQDGRAHLRQQEALFNGEPSRQQSQSQWQPNPPLLQLHPQCHFRPKEGGASGLPLNGLFPPLDPQGGHQWHGYGYGHQGALQAAAQPAGEVPGFTGNRGLGDAGAYQGAATTSSSYQAAHRRQPRPGQAPPSATPSCFSPYPTPDSALEQILGPSNQLPPLESYGLFTPTPPTHPSHSETENGCMLNGTGPAHSGTRPTPKGSGVMPGDAPAPP</sequence>
<dbReference type="CDD" id="cd00130">
    <property type="entry name" value="PAS"/>
    <property type="match status" value="1"/>
</dbReference>
<dbReference type="PANTHER" id="PTHR10649">
    <property type="entry name" value="ARYL HYDROCARBON RECEPTOR"/>
    <property type="match status" value="1"/>
</dbReference>
<proteinExistence type="predicted"/>
<keyword evidence="10" id="KW-1185">Reference proteome</keyword>
<dbReference type="SMART" id="SM00086">
    <property type="entry name" value="PAC"/>
    <property type="match status" value="1"/>
</dbReference>
<comment type="caution">
    <text evidence="9">The sequence shown here is derived from an EMBL/GenBank/DDBJ whole genome shotgun (WGS) entry which is preliminary data.</text>
</comment>
<keyword evidence="3" id="KW-0238">DNA-binding</keyword>
<evidence type="ECO:0000256" key="1">
    <source>
        <dbReference type="ARBA" id="ARBA00004123"/>
    </source>
</evidence>
<feature type="compositionally biased region" description="Low complexity" evidence="7">
    <location>
        <begin position="407"/>
        <end position="428"/>
    </location>
</feature>
<keyword evidence="4" id="KW-0010">Activator</keyword>
<dbReference type="InterPro" id="IPR013655">
    <property type="entry name" value="PAS_fold_3"/>
</dbReference>
<dbReference type="InterPro" id="IPR035965">
    <property type="entry name" value="PAS-like_dom_sf"/>
</dbReference>
<evidence type="ECO:0000313" key="10">
    <source>
        <dbReference type="Proteomes" id="UP001221898"/>
    </source>
</evidence>
<dbReference type="GO" id="GO:0006805">
    <property type="term" value="P:xenobiotic metabolic process"/>
    <property type="evidence" value="ECO:0007669"/>
    <property type="project" value="InterPro"/>
</dbReference>
<dbReference type="InterPro" id="IPR001610">
    <property type="entry name" value="PAC"/>
</dbReference>
<dbReference type="AlphaFoldDB" id="A0AAD7RJT5"/>
<dbReference type="PANTHER" id="PTHR10649:SF18">
    <property type="entry name" value="ARYL HYDROCARBON RECEPTOR 1 BETA"/>
    <property type="match status" value="1"/>
</dbReference>
<comment type="subcellular location">
    <subcellularLocation>
        <location evidence="1">Nucleus</location>
    </subcellularLocation>
</comment>
<dbReference type="GO" id="GO:0000976">
    <property type="term" value="F:transcription cis-regulatory region binding"/>
    <property type="evidence" value="ECO:0007669"/>
    <property type="project" value="TreeGrafter"/>
</dbReference>
<feature type="compositionally biased region" description="Gly residues" evidence="7">
    <location>
        <begin position="181"/>
        <end position="197"/>
    </location>
</feature>
<evidence type="ECO:0000256" key="7">
    <source>
        <dbReference type="SAM" id="MobiDB-lite"/>
    </source>
</evidence>
<feature type="region of interest" description="Disordered" evidence="7">
    <location>
        <begin position="487"/>
        <end position="602"/>
    </location>
</feature>
<dbReference type="InterPro" id="IPR000014">
    <property type="entry name" value="PAS"/>
</dbReference>
<dbReference type="InterPro" id="IPR039091">
    <property type="entry name" value="AHR/AHRR"/>
</dbReference>
<keyword evidence="5" id="KW-0804">Transcription</keyword>
<feature type="compositionally biased region" description="Polar residues" evidence="7">
    <location>
        <begin position="288"/>
        <end position="299"/>
    </location>
</feature>
<dbReference type="EMBL" id="JAINUG010000279">
    <property type="protein sequence ID" value="KAJ8384096.1"/>
    <property type="molecule type" value="Genomic_DNA"/>
</dbReference>
<keyword evidence="6" id="KW-0539">Nucleus</keyword>
<name>A0AAD7RJT5_9TELE</name>
<dbReference type="GO" id="GO:0034751">
    <property type="term" value="C:aryl hydrocarbon receptor complex"/>
    <property type="evidence" value="ECO:0007669"/>
    <property type="project" value="TreeGrafter"/>
</dbReference>
<evidence type="ECO:0000256" key="3">
    <source>
        <dbReference type="ARBA" id="ARBA00023125"/>
    </source>
</evidence>
<accession>A0AAD7RJT5</accession>
<feature type="compositionally biased region" description="Pro residues" evidence="7">
    <location>
        <begin position="301"/>
        <end position="321"/>
    </location>
</feature>
<gene>
    <name evidence="9" type="ORF">AAFF_G00208870</name>
</gene>
<evidence type="ECO:0000256" key="5">
    <source>
        <dbReference type="ARBA" id="ARBA00023163"/>
    </source>
</evidence>
<dbReference type="SUPFAM" id="SSF55785">
    <property type="entry name" value="PYP-like sensor domain (PAS domain)"/>
    <property type="match status" value="1"/>
</dbReference>
<feature type="region of interest" description="Disordered" evidence="7">
    <location>
        <begin position="128"/>
        <end position="203"/>
    </location>
</feature>
<feature type="region of interest" description="Disordered" evidence="7">
    <location>
        <begin position="284"/>
        <end position="437"/>
    </location>
</feature>
<dbReference type="GO" id="GO:0005634">
    <property type="term" value="C:nucleus"/>
    <property type="evidence" value="ECO:0007669"/>
    <property type="project" value="UniProtKB-SubCell"/>
</dbReference>
<protein>
    <recommendedName>
        <fullName evidence="8">PAS fold-3 domain-containing protein</fullName>
    </recommendedName>
</protein>
<dbReference type="Pfam" id="PF08447">
    <property type="entry name" value="PAS_3"/>
    <property type="match status" value="1"/>
</dbReference>
<reference evidence="9" key="1">
    <citation type="journal article" date="2023" name="Science">
        <title>Genome structures resolve the early diversification of teleost fishes.</title>
        <authorList>
            <person name="Parey E."/>
            <person name="Louis A."/>
            <person name="Montfort J."/>
            <person name="Bouchez O."/>
            <person name="Roques C."/>
            <person name="Iampietro C."/>
            <person name="Lluch J."/>
            <person name="Castinel A."/>
            <person name="Donnadieu C."/>
            <person name="Desvignes T."/>
            <person name="Floi Bucao C."/>
            <person name="Jouanno E."/>
            <person name="Wen M."/>
            <person name="Mejri S."/>
            <person name="Dirks R."/>
            <person name="Jansen H."/>
            <person name="Henkel C."/>
            <person name="Chen W.J."/>
            <person name="Zahm M."/>
            <person name="Cabau C."/>
            <person name="Klopp C."/>
            <person name="Thompson A.W."/>
            <person name="Robinson-Rechavi M."/>
            <person name="Braasch I."/>
            <person name="Lecointre G."/>
            <person name="Bobe J."/>
            <person name="Postlethwait J.H."/>
            <person name="Berthelot C."/>
            <person name="Roest Crollius H."/>
            <person name="Guiguen Y."/>
        </authorList>
    </citation>
    <scope>NUCLEOTIDE SEQUENCE</scope>
    <source>
        <strain evidence="9">NC1722</strain>
    </source>
</reference>
<dbReference type="Proteomes" id="UP001221898">
    <property type="component" value="Unassembled WGS sequence"/>
</dbReference>
<dbReference type="GO" id="GO:0004879">
    <property type="term" value="F:nuclear receptor activity"/>
    <property type="evidence" value="ECO:0007669"/>
    <property type="project" value="TreeGrafter"/>
</dbReference>
<feature type="domain" description="PAS fold-3" evidence="8">
    <location>
        <begin position="3"/>
        <end position="85"/>
    </location>
</feature>
<keyword evidence="2" id="KW-0805">Transcription regulation</keyword>
<evidence type="ECO:0000313" key="9">
    <source>
        <dbReference type="EMBL" id="KAJ8384096.1"/>
    </source>
</evidence>
<evidence type="ECO:0000256" key="6">
    <source>
        <dbReference type="ARBA" id="ARBA00023242"/>
    </source>
</evidence>
<dbReference type="FunFam" id="3.30.450.20:FF:000019">
    <property type="entry name" value="Aryl hydrocarbon receptor 1"/>
    <property type="match status" value="1"/>
</dbReference>
<evidence type="ECO:0000256" key="2">
    <source>
        <dbReference type="ARBA" id="ARBA00023015"/>
    </source>
</evidence>